<feature type="compositionally biased region" description="Polar residues" evidence="1">
    <location>
        <begin position="566"/>
        <end position="579"/>
    </location>
</feature>
<accession>A0A9N9TQM1</accession>
<feature type="compositionally biased region" description="Basic and acidic residues" evidence="1">
    <location>
        <begin position="280"/>
        <end position="296"/>
    </location>
</feature>
<feature type="compositionally biased region" description="Basic and acidic residues" evidence="1">
    <location>
        <begin position="487"/>
        <end position="512"/>
    </location>
</feature>
<feature type="region of interest" description="Disordered" evidence="1">
    <location>
        <begin position="390"/>
        <end position="614"/>
    </location>
</feature>
<feature type="compositionally biased region" description="Basic and acidic residues" evidence="1">
    <location>
        <begin position="309"/>
        <end position="351"/>
    </location>
</feature>
<feature type="region of interest" description="Disordered" evidence="1">
    <location>
        <begin position="129"/>
        <end position="184"/>
    </location>
</feature>
<gene>
    <name evidence="2" type="ORF">PHYEVI_LOCUS9499</name>
</gene>
<protein>
    <submittedName>
        <fullName evidence="2">Uncharacterized protein</fullName>
    </submittedName>
</protein>
<feature type="region of interest" description="Disordered" evidence="1">
    <location>
        <begin position="198"/>
        <end position="245"/>
    </location>
</feature>
<evidence type="ECO:0000313" key="3">
    <source>
        <dbReference type="Proteomes" id="UP001153712"/>
    </source>
</evidence>
<dbReference type="EMBL" id="OU900099">
    <property type="protein sequence ID" value="CAG9863200.1"/>
    <property type="molecule type" value="Genomic_DNA"/>
</dbReference>
<feature type="compositionally biased region" description="Basic and acidic residues" evidence="1">
    <location>
        <begin position="399"/>
        <end position="410"/>
    </location>
</feature>
<evidence type="ECO:0000256" key="1">
    <source>
        <dbReference type="SAM" id="MobiDB-lite"/>
    </source>
</evidence>
<name>A0A9N9TQM1_PHYSR</name>
<feature type="region of interest" description="Disordered" evidence="1">
    <location>
        <begin position="280"/>
        <end position="356"/>
    </location>
</feature>
<feature type="compositionally biased region" description="Polar residues" evidence="1">
    <location>
        <begin position="52"/>
        <end position="61"/>
    </location>
</feature>
<organism evidence="2 3">
    <name type="scientific">Phyllotreta striolata</name>
    <name type="common">Striped flea beetle</name>
    <name type="synonym">Crioceris striolata</name>
    <dbReference type="NCBI Taxonomy" id="444603"/>
    <lineage>
        <taxon>Eukaryota</taxon>
        <taxon>Metazoa</taxon>
        <taxon>Ecdysozoa</taxon>
        <taxon>Arthropoda</taxon>
        <taxon>Hexapoda</taxon>
        <taxon>Insecta</taxon>
        <taxon>Pterygota</taxon>
        <taxon>Neoptera</taxon>
        <taxon>Endopterygota</taxon>
        <taxon>Coleoptera</taxon>
        <taxon>Polyphaga</taxon>
        <taxon>Cucujiformia</taxon>
        <taxon>Chrysomeloidea</taxon>
        <taxon>Chrysomelidae</taxon>
        <taxon>Galerucinae</taxon>
        <taxon>Alticini</taxon>
        <taxon>Phyllotreta</taxon>
    </lineage>
</organism>
<feature type="compositionally biased region" description="Polar residues" evidence="1">
    <location>
        <begin position="474"/>
        <end position="483"/>
    </location>
</feature>
<proteinExistence type="predicted"/>
<feature type="compositionally biased region" description="Basic and acidic residues" evidence="1">
    <location>
        <begin position="585"/>
        <end position="594"/>
    </location>
</feature>
<feature type="compositionally biased region" description="Polar residues" evidence="1">
    <location>
        <begin position="455"/>
        <end position="465"/>
    </location>
</feature>
<reference evidence="2" key="1">
    <citation type="submission" date="2022-01" db="EMBL/GenBank/DDBJ databases">
        <authorList>
            <person name="King R."/>
        </authorList>
    </citation>
    <scope>NUCLEOTIDE SEQUENCE</scope>
</reference>
<feature type="compositionally biased region" description="Basic and acidic residues" evidence="1">
    <location>
        <begin position="519"/>
        <end position="549"/>
    </location>
</feature>
<sequence>MRVKLTFLGTYDSLIKKPVSTNFVFFNINYRRNQSAREMNKAKQRPRPKTSPEGSTRSSASDTLLWKIHDRKYSYPLKDRVPSSLEVLTSRDSIKCNDPDYFGTFLGPTVDESILVGLRMLINLGFALPPCDEPQPTPLKKIKPAKKENFSDASSQTKSSKTKSETSQTAVSSMRSPAVDKPIGKSEFKRIVDYEKEVRKEPELSEEASPTPSPTPTPSSEVSSYINEESPEPEANVQDIKEEEEEVKEVVQEVVQENEEVGLKAVREIQNVAPKDIEEVAVEQKPEKETIIKTKESPTNLPEETMPIKQEKVKQEKVKQEKVKQEKVKQEKIKQEKPVEKKPAIEEKESVVIEEPPPNIVEDVTLDEITEEELLERSEKEILALISSEIISEQIEEETPPKEGRNDSKSRNIAVTSRQRRHNDVDESLRTSQKKSTPFHRPPAIVVASAKCAQDDQSMSPSDHSTLPEIPMKPQSSKATSGAESDGEAKRRSSSTTKRDSKGSRRSSEGSHKSTTGARRRDSSDSKRPSGESKRLSGDSKRASRDSKSGRSPSGIGKISEEAMKSAQTMTADNSSSEGSGYDSTEEKSSKIDKSSSTSSLQKQPASPKSKDSSTDTYLCACRIQTECPARITEDEQCSCPSNISPIVINCPFLKNQSTEKTKEERPALEEEKLQCDCYTSTSSTGYTSGSDSNGNMQRGDCASKGEVRYAITKITEYGRFTTFEVMKSTKKVPKFMPKGLEGVFVLKHKS</sequence>
<dbReference type="Proteomes" id="UP001153712">
    <property type="component" value="Chromosome 6"/>
</dbReference>
<dbReference type="AlphaFoldDB" id="A0A9N9TQM1"/>
<keyword evidence="3" id="KW-1185">Reference proteome</keyword>
<feature type="compositionally biased region" description="Low complexity" evidence="1">
    <location>
        <begin position="154"/>
        <end position="169"/>
    </location>
</feature>
<evidence type="ECO:0000313" key="2">
    <source>
        <dbReference type="EMBL" id="CAG9863200.1"/>
    </source>
</evidence>
<dbReference type="OrthoDB" id="6784607at2759"/>
<feature type="region of interest" description="Disordered" evidence="1">
    <location>
        <begin position="36"/>
        <end position="61"/>
    </location>
</feature>